<dbReference type="Gene3D" id="3.40.1790.10">
    <property type="entry name" value="Indigoidine synthase domain"/>
    <property type="match status" value="1"/>
</dbReference>
<keyword evidence="7" id="KW-0496">Mitochondrion</keyword>
<dbReference type="GO" id="GO:0005737">
    <property type="term" value="C:cytoplasm"/>
    <property type="evidence" value="ECO:0007669"/>
    <property type="project" value="TreeGrafter"/>
</dbReference>
<organism evidence="7 8">
    <name type="scientific">Plasmodiophora brassicae</name>
    <name type="common">Clubroot disease agent</name>
    <dbReference type="NCBI Taxonomy" id="37360"/>
    <lineage>
        <taxon>Eukaryota</taxon>
        <taxon>Sar</taxon>
        <taxon>Rhizaria</taxon>
        <taxon>Endomyxa</taxon>
        <taxon>Phytomyxea</taxon>
        <taxon>Plasmodiophorida</taxon>
        <taxon>Plasmodiophoridae</taxon>
        <taxon>Plasmodiophora</taxon>
    </lineage>
</organism>
<dbReference type="EMBL" id="OVEO01000003">
    <property type="protein sequence ID" value="SPQ94936.1"/>
    <property type="molecule type" value="Genomic_DNA"/>
</dbReference>
<reference evidence="7 8" key="1">
    <citation type="submission" date="2018-03" db="EMBL/GenBank/DDBJ databases">
        <authorList>
            <person name="Fogelqvist J."/>
        </authorList>
    </citation>
    <scope>NUCLEOTIDE SEQUENCE [LARGE SCALE GENOMIC DNA]</scope>
</reference>
<keyword evidence="2" id="KW-0378">Hydrolase</keyword>
<dbReference type="InterPro" id="IPR022830">
    <property type="entry name" value="Indigdn_synthA-like"/>
</dbReference>
<proteinExistence type="inferred from homology"/>
<dbReference type="SUPFAM" id="SSF53613">
    <property type="entry name" value="Ribokinase-like"/>
    <property type="match status" value="1"/>
</dbReference>
<dbReference type="HAMAP" id="MF_01876">
    <property type="entry name" value="PsiMP_glycosidase"/>
    <property type="match status" value="1"/>
</dbReference>
<dbReference type="Proteomes" id="UP000290189">
    <property type="component" value="Unassembled WGS sequence"/>
</dbReference>
<dbReference type="GO" id="GO:0004730">
    <property type="term" value="F:pseudouridylate synthase activity"/>
    <property type="evidence" value="ECO:0007669"/>
    <property type="project" value="InterPro"/>
</dbReference>
<dbReference type="PANTHER" id="PTHR42909">
    <property type="entry name" value="ZGC:136858"/>
    <property type="match status" value="1"/>
</dbReference>
<evidence type="ECO:0000256" key="4">
    <source>
        <dbReference type="ARBA" id="ARBA00023239"/>
    </source>
</evidence>
<dbReference type="InterPro" id="IPR011611">
    <property type="entry name" value="PfkB_dom"/>
</dbReference>
<keyword evidence="1" id="KW-0479">Metal-binding</keyword>
<name>A0A3P3Y443_PLABS</name>
<feature type="domain" description="Carbohydrate kinase PfkB" evidence="6">
    <location>
        <begin position="444"/>
        <end position="709"/>
    </location>
</feature>
<evidence type="ECO:0000313" key="8">
    <source>
        <dbReference type="Proteomes" id="UP000290189"/>
    </source>
</evidence>
<gene>
    <name evidence="7" type="ORF">PLBR_LOCUS2151</name>
</gene>
<dbReference type="PANTHER" id="PTHR42909:SF1">
    <property type="entry name" value="CARBOHYDRATE KINASE PFKB DOMAIN-CONTAINING PROTEIN"/>
    <property type="match status" value="1"/>
</dbReference>
<geneLocation type="mitochondrion" evidence="7"/>
<sequence length="729" mass="77152">MRCCAETSHRVAAMSASSRMRDSTPVPGWKIAPSTSSTLSSLMTWITDDTVIVKHGRHMISRAPKSSIRTVWPDGRLRQRSAEEDPALGTLQLRSLADCGLMPSAGGSLWQYSREVADAIAANRPVVALESTIISHGMPYPENVQTAHQVEECIREGGAVPATIAILDGVIRIGLTRGELERIARIGREMVKVSRRDLAFVCASKLNGSTTVSATMICAYHAGISVFCTGGIGGVHRGVQDTMDVSADLTELGRTRVAVVCAGVKSILDIGRTLEFLETEGVPVVTLGADEFPAFFTANSGFKTPMRLDTVQQCANLIRHNETLGLSNGAVIAVPIPTTSSALGAQVEGATQQALQEAVKRGITGRHITPFLLQRIAELTQGASLRANVELIKNNAKHSAAIAKALAGQSPSHEGAPSVLVVGGCALDVLALTPAMIPKTSNPGQRVAIATAVGNDVVGKQILGELESLNVDTSSCVTVEGARTASYVAVHGDDGGDLSLAIADFAVIEAHFATQEMLPTLRRRVESVDVSFVVLDGNLSARVLSSLIEHAFVSGKRVWFEPISIAKSNRFVGVLVHRPDMFRRYSSLIYLSANTLEAMAMATALRSKVFHKPGPSSLEDAIETLTISGIGHLVVMCGAEGALVCSGTKQVIEKINAQYVDPNDIVNTNGAGDCLVASTITGLTRGLDLGDAVRRAMPIAALTVQSRKSVSEKINPSLLTNTGLPRARL</sequence>
<evidence type="ECO:0000256" key="3">
    <source>
        <dbReference type="ARBA" id="ARBA00023211"/>
    </source>
</evidence>
<dbReference type="InterPro" id="IPR007342">
    <property type="entry name" value="PsuG"/>
</dbReference>
<protein>
    <recommendedName>
        <fullName evidence="6">Carbohydrate kinase PfkB domain-containing protein</fullName>
    </recommendedName>
</protein>
<dbReference type="Pfam" id="PF04227">
    <property type="entry name" value="Indigoidine_A"/>
    <property type="match status" value="1"/>
</dbReference>
<evidence type="ECO:0000256" key="1">
    <source>
        <dbReference type="ARBA" id="ARBA00022723"/>
    </source>
</evidence>
<keyword evidence="4" id="KW-0456">Lyase</keyword>
<dbReference type="SUPFAM" id="SSF110581">
    <property type="entry name" value="Indigoidine synthase A-like"/>
    <property type="match status" value="1"/>
</dbReference>
<evidence type="ECO:0000313" key="7">
    <source>
        <dbReference type="EMBL" id="SPQ94936.1"/>
    </source>
</evidence>
<keyword evidence="3" id="KW-0464">Manganese</keyword>
<keyword evidence="5" id="KW-0326">Glycosidase</keyword>
<dbReference type="InterPro" id="IPR029056">
    <property type="entry name" value="Ribokinase-like"/>
</dbReference>
<dbReference type="GO" id="GO:0016798">
    <property type="term" value="F:hydrolase activity, acting on glycosyl bonds"/>
    <property type="evidence" value="ECO:0007669"/>
    <property type="project" value="UniProtKB-KW"/>
</dbReference>
<evidence type="ECO:0000256" key="5">
    <source>
        <dbReference type="ARBA" id="ARBA00023295"/>
    </source>
</evidence>
<dbReference type="Gene3D" id="3.40.1190.20">
    <property type="match status" value="1"/>
</dbReference>
<dbReference type="GO" id="GO:0046872">
    <property type="term" value="F:metal ion binding"/>
    <property type="evidence" value="ECO:0007669"/>
    <property type="project" value="UniProtKB-KW"/>
</dbReference>
<accession>A0A3P3Y443</accession>
<dbReference type="Pfam" id="PF00294">
    <property type="entry name" value="PfkB"/>
    <property type="match status" value="1"/>
</dbReference>
<evidence type="ECO:0000256" key="2">
    <source>
        <dbReference type="ARBA" id="ARBA00022801"/>
    </source>
</evidence>
<dbReference type="AlphaFoldDB" id="A0A3P3Y443"/>
<evidence type="ECO:0000259" key="6">
    <source>
        <dbReference type="Pfam" id="PF00294"/>
    </source>
</evidence>